<organism evidence="5 6">
    <name type="scientific">Fusobacterium pseudoperiodonticum</name>
    <dbReference type="NCBI Taxonomy" id="2663009"/>
    <lineage>
        <taxon>Bacteria</taxon>
        <taxon>Fusobacteriati</taxon>
        <taxon>Fusobacteriota</taxon>
        <taxon>Fusobacteriia</taxon>
        <taxon>Fusobacteriales</taxon>
        <taxon>Fusobacteriaceae</taxon>
        <taxon>Fusobacterium</taxon>
    </lineage>
</organism>
<comment type="similarity">
    <text evidence="1">Belongs to the type-I restriction system S methylase family.</text>
</comment>
<evidence type="ECO:0000313" key="6">
    <source>
        <dbReference type="Proteomes" id="UP000231749"/>
    </source>
</evidence>
<evidence type="ECO:0000256" key="1">
    <source>
        <dbReference type="ARBA" id="ARBA00010923"/>
    </source>
</evidence>
<dbReference type="SUPFAM" id="SSF116734">
    <property type="entry name" value="DNA methylase specificity domain"/>
    <property type="match status" value="2"/>
</dbReference>
<gene>
    <name evidence="5" type="ORF">CTM86_03655</name>
</gene>
<dbReference type="GO" id="GO:0004519">
    <property type="term" value="F:endonuclease activity"/>
    <property type="evidence" value="ECO:0007669"/>
    <property type="project" value="UniProtKB-KW"/>
</dbReference>
<keyword evidence="3" id="KW-0238">DNA-binding</keyword>
<dbReference type="REBASE" id="225631">
    <property type="entry name" value="S2.Fpe1282ORF3660P"/>
</dbReference>
<proteinExistence type="inferred from homology"/>
<dbReference type="Pfam" id="PF01420">
    <property type="entry name" value="Methylase_S"/>
    <property type="match status" value="2"/>
</dbReference>
<reference evidence="6" key="1">
    <citation type="submission" date="2017-11" db="EMBL/GenBank/DDBJ databases">
        <title>Genome sequencing of Fusobacterium periodonticum KCOM 1282.</title>
        <authorList>
            <person name="Kook J.-K."/>
            <person name="Park S.-N."/>
            <person name="Lim Y.K."/>
        </authorList>
    </citation>
    <scope>NUCLEOTIDE SEQUENCE [LARGE SCALE GENOMIC DNA]</scope>
    <source>
        <strain evidence="6">KCOM 1282</strain>
    </source>
</reference>
<dbReference type="GO" id="GO:0009307">
    <property type="term" value="P:DNA restriction-modification system"/>
    <property type="evidence" value="ECO:0007669"/>
    <property type="project" value="UniProtKB-KW"/>
</dbReference>
<dbReference type="EMBL" id="CP024702">
    <property type="protein sequence ID" value="ATV65750.1"/>
    <property type="molecule type" value="Genomic_DNA"/>
</dbReference>
<dbReference type="PANTHER" id="PTHR30408">
    <property type="entry name" value="TYPE-1 RESTRICTION ENZYME ECOKI SPECIFICITY PROTEIN"/>
    <property type="match status" value="1"/>
</dbReference>
<dbReference type="Gene3D" id="3.90.220.20">
    <property type="entry name" value="DNA methylase specificity domains"/>
    <property type="match status" value="2"/>
</dbReference>
<evidence type="ECO:0000256" key="2">
    <source>
        <dbReference type="ARBA" id="ARBA00022747"/>
    </source>
</evidence>
<protein>
    <submittedName>
        <fullName evidence="5">Restriction endonuclease</fullName>
    </submittedName>
</protein>
<keyword evidence="5" id="KW-0540">Nuclease</keyword>
<dbReference type="PANTHER" id="PTHR30408:SF12">
    <property type="entry name" value="TYPE I RESTRICTION ENZYME MJAVIII SPECIFICITY SUBUNIT"/>
    <property type="match status" value="1"/>
</dbReference>
<accession>A0AAD0AQH8</accession>
<keyword evidence="5" id="KW-0255">Endonuclease</keyword>
<dbReference type="InterPro" id="IPR044946">
    <property type="entry name" value="Restrct_endonuc_typeI_TRD_sf"/>
</dbReference>
<dbReference type="InterPro" id="IPR000055">
    <property type="entry name" value="Restrct_endonuc_typeI_TRD"/>
</dbReference>
<dbReference type="AlphaFoldDB" id="A0AAD0AQH8"/>
<sequence length="374" mass="43561">MKNKIKLGDLVNIKTGKLDANAAVDNGKYPFFTTSEETFKIDTYAYDDEAVLVAGNGNLNIKYFYGKFNAYQRTYILTKKENINVNIKYIYYFLDKYLETLRSLSIGGVIKYIKLENLINPVLDLPTIEVQNKIVEKLDTFKKILDMYRKKIDILSDFNKSLFTRMFGDIKTNDKNWEIKKFNEVISILTDYHANGSYKILKNNVELLDFKDYALMVRTTDLENNNFIQGVKYINEKAYNFLKKTKIFGGEIIINKIGSAGNVYLMPLLNRPVSLGMNQFMIRLKEDFNNIFYYKLLTTEYYTNVIKNNIQGAVTKTITKDAIKNIDIIVPPIKLQNIFAERVEKIEKLKFEIEKSIETAQNLYDSLISKYFDN</sequence>
<name>A0AAD0AQH8_9FUSO</name>
<evidence type="ECO:0000259" key="4">
    <source>
        <dbReference type="Pfam" id="PF01420"/>
    </source>
</evidence>
<dbReference type="RefSeq" id="WP_099990428.1">
    <property type="nucleotide sequence ID" value="NZ_CP024702.1"/>
</dbReference>
<dbReference type="Proteomes" id="UP000231749">
    <property type="component" value="Chromosome"/>
</dbReference>
<keyword evidence="5" id="KW-0378">Hydrolase</keyword>
<feature type="domain" description="Type I restriction modification DNA specificity" evidence="4">
    <location>
        <begin position="175"/>
        <end position="358"/>
    </location>
</feature>
<evidence type="ECO:0000256" key="3">
    <source>
        <dbReference type="ARBA" id="ARBA00023125"/>
    </source>
</evidence>
<dbReference type="GO" id="GO:0003677">
    <property type="term" value="F:DNA binding"/>
    <property type="evidence" value="ECO:0007669"/>
    <property type="project" value="UniProtKB-KW"/>
</dbReference>
<feature type="domain" description="Type I restriction modification DNA specificity" evidence="4">
    <location>
        <begin position="4"/>
        <end position="151"/>
    </location>
</feature>
<evidence type="ECO:0000313" key="5">
    <source>
        <dbReference type="EMBL" id="ATV65750.1"/>
    </source>
</evidence>
<dbReference type="InterPro" id="IPR052021">
    <property type="entry name" value="Type-I_RS_S_subunit"/>
</dbReference>
<keyword evidence="2" id="KW-0680">Restriction system</keyword>